<dbReference type="InterPro" id="IPR011114">
    <property type="entry name" value="RuvA_C"/>
</dbReference>
<dbReference type="GO" id="GO:0006281">
    <property type="term" value="P:DNA repair"/>
    <property type="evidence" value="ECO:0007669"/>
    <property type="project" value="UniProtKB-KW"/>
</dbReference>
<dbReference type="SUPFAM" id="SSF47781">
    <property type="entry name" value="RuvA domain 2-like"/>
    <property type="match status" value="1"/>
</dbReference>
<evidence type="ECO:0000256" key="1">
    <source>
        <dbReference type="ARBA" id="ARBA00022490"/>
    </source>
</evidence>
<dbReference type="GO" id="GO:0009378">
    <property type="term" value="F:four-way junction helicase activity"/>
    <property type="evidence" value="ECO:0007669"/>
    <property type="project" value="InterPro"/>
</dbReference>
<dbReference type="HAMAP" id="MF_00031">
    <property type="entry name" value="DNA_HJ_migration_RuvA"/>
    <property type="match status" value="1"/>
</dbReference>
<keyword evidence="1" id="KW-0963">Cytoplasm</keyword>
<dbReference type="EMBL" id="UOGJ01000100">
    <property type="protein sequence ID" value="VAX36579.1"/>
    <property type="molecule type" value="Genomic_DNA"/>
</dbReference>
<dbReference type="GO" id="GO:0003677">
    <property type="term" value="F:DNA binding"/>
    <property type="evidence" value="ECO:0007669"/>
    <property type="project" value="UniProtKB-KW"/>
</dbReference>
<dbReference type="Pfam" id="PF01330">
    <property type="entry name" value="RuvA_N"/>
    <property type="match status" value="1"/>
</dbReference>
<keyword evidence="3" id="KW-0238">DNA-binding</keyword>
<evidence type="ECO:0000259" key="5">
    <source>
        <dbReference type="Pfam" id="PF01330"/>
    </source>
</evidence>
<evidence type="ECO:0000256" key="3">
    <source>
        <dbReference type="ARBA" id="ARBA00023125"/>
    </source>
</evidence>
<proteinExistence type="inferred from homology"/>
<dbReference type="NCBIfam" id="TIGR00084">
    <property type="entry name" value="ruvA"/>
    <property type="match status" value="1"/>
</dbReference>
<dbReference type="InterPro" id="IPR000085">
    <property type="entry name" value="RuvA"/>
</dbReference>
<evidence type="ECO:0000256" key="4">
    <source>
        <dbReference type="ARBA" id="ARBA00023204"/>
    </source>
</evidence>
<dbReference type="Pfam" id="PF14520">
    <property type="entry name" value="HHH_5"/>
    <property type="match status" value="1"/>
</dbReference>
<dbReference type="InterPro" id="IPR010994">
    <property type="entry name" value="RuvA_2-like"/>
</dbReference>
<dbReference type="InterPro" id="IPR013849">
    <property type="entry name" value="DNA_helicase_Holl-junc_RuvA_I"/>
</dbReference>
<evidence type="ECO:0000313" key="6">
    <source>
        <dbReference type="EMBL" id="VAX36579.1"/>
    </source>
</evidence>
<protein>
    <recommendedName>
        <fullName evidence="5">DNA helicase Holliday junction RuvA type domain-containing protein</fullName>
    </recommendedName>
</protein>
<dbReference type="CDD" id="cd14332">
    <property type="entry name" value="UBA_RuvA_C"/>
    <property type="match status" value="1"/>
</dbReference>
<feature type="domain" description="DNA helicase Holliday junction RuvA type" evidence="5">
    <location>
        <begin position="1"/>
        <end position="55"/>
    </location>
</feature>
<dbReference type="GO" id="GO:0005524">
    <property type="term" value="F:ATP binding"/>
    <property type="evidence" value="ECO:0007669"/>
    <property type="project" value="InterPro"/>
</dbReference>
<name>A0A3B1D343_9ZZZZ</name>
<dbReference type="InterPro" id="IPR012340">
    <property type="entry name" value="NA-bd_OB-fold"/>
</dbReference>
<evidence type="ECO:0000256" key="2">
    <source>
        <dbReference type="ARBA" id="ARBA00022763"/>
    </source>
</evidence>
<dbReference type="AlphaFoldDB" id="A0A3B1D343"/>
<reference evidence="6" key="1">
    <citation type="submission" date="2018-06" db="EMBL/GenBank/DDBJ databases">
        <authorList>
            <person name="Zhirakovskaya E."/>
        </authorList>
    </citation>
    <scope>NUCLEOTIDE SEQUENCE</scope>
</reference>
<dbReference type="Gene3D" id="1.10.150.20">
    <property type="entry name" value="5' to 3' exonuclease, C-terminal subdomain"/>
    <property type="match status" value="1"/>
</dbReference>
<accession>A0A3B1D343</accession>
<organism evidence="6">
    <name type="scientific">hydrothermal vent metagenome</name>
    <dbReference type="NCBI Taxonomy" id="652676"/>
    <lineage>
        <taxon>unclassified sequences</taxon>
        <taxon>metagenomes</taxon>
        <taxon>ecological metagenomes</taxon>
    </lineage>
</organism>
<dbReference type="Gene3D" id="2.40.50.140">
    <property type="entry name" value="Nucleic acid-binding proteins"/>
    <property type="match status" value="1"/>
</dbReference>
<gene>
    <name evidence="6" type="ORF">MNBD_UNCLBAC01-1965</name>
</gene>
<dbReference type="GO" id="GO:0009379">
    <property type="term" value="C:Holliday junction helicase complex"/>
    <property type="evidence" value="ECO:0007669"/>
    <property type="project" value="InterPro"/>
</dbReference>
<keyword evidence="2" id="KW-0227">DNA damage</keyword>
<sequence>MIVQIAGKLVEKREQSVIINVHGLFHEVLVPSSVLARLEEITDQEGNIQLITYYYFQIGQSSGVPVMIGFINEVERDFFLHFIKVSGVGPRAAVKALNKPISEITQAIDTGDVKFLKTLPGIGQQKAKEIVAKLQGKIGKFGLIQDKTDTISTVNIKSDWQEDALEVLLQLQYKKKEALDMIHKALERSKEIKSTEELLNEIYKQRVNA</sequence>
<keyword evidence="4" id="KW-0234">DNA repair</keyword>
<dbReference type="GO" id="GO:0006310">
    <property type="term" value="P:DNA recombination"/>
    <property type="evidence" value="ECO:0007669"/>
    <property type="project" value="InterPro"/>
</dbReference>